<dbReference type="SMART" id="SM01002">
    <property type="entry name" value="AlaDh_PNT_C"/>
    <property type="match status" value="1"/>
</dbReference>
<sequence>MRLLAYHAFEDELPEIHKWSETNGIEVVVSPNLLTAATVDEAKGFDGISIQQTERISDPVVYQKLHEFGIRQISTRTAGFDVIDLVQAAKNHLIITNVPAYSPYAIAELAVAQTLQLTRHLPQFNKRFANQDFRWNGLISREIRSLTIGIIGTGRIGATAAELFRGLGARVIGFDVYPNPQLGNILEYQETIEDVLKEADVVSLHTPLMAATRHMIDKDNLKLMKKDAYLINVARGALVNTDDLIAALENGQIAGAALDAFESEWFNNQDLSGKPFNEPQITKLMAMDNVLLTPHIGFYTKTAVKNMVDVCLDSVVEILQTGTSVNRVDHH</sequence>
<protein>
    <submittedName>
        <fullName evidence="6">D-lactate dehydrogenase</fullName>
        <ecNumber evidence="6">1.1.1.28</ecNumber>
    </submittedName>
</protein>
<dbReference type="PANTHER" id="PTHR43026:SF1">
    <property type="entry name" value="2-HYDROXYACID DEHYDROGENASE HOMOLOG 1-RELATED"/>
    <property type="match status" value="1"/>
</dbReference>
<dbReference type="PROSITE" id="PS00670">
    <property type="entry name" value="D_2_HYDROXYACID_DH_2"/>
    <property type="match status" value="1"/>
</dbReference>
<dbReference type="RefSeq" id="WP_205006955.1">
    <property type="nucleotide sequence ID" value="NZ_CBCRXA010000011.1"/>
</dbReference>
<dbReference type="Pfam" id="PF00389">
    <property type="entry name" value="2-Hacid_dh"/>
    <property type="match status" value="1"/>
</dbReference>
<name>A0ABS2QB60_9BACL</name>
<evidence type="ECO:0000256" key="2">
    <source>
        <dbReference type="ARBA" id="ARBA00023002"/>
    </source>
</evidence>
<dbReference type="InterPro" id="IPR036291">
    <property type="entry name" value="NAD(P)-bd_dom_sf"/>
</dbReference>
<reference evidence="6 7" key="1">
    <citation type="submission" date="2021-01" db="EMBL/GenBank/DDBJ databases">
        <title>Genomic Encyclopedia of Type Strains, Phase IV (KMG-IV): sequencing the most valuable type-strain genomes for metagenomic binning, comparative biology and taxonomic classification.</title>
        <authorList>
            <person name="Goeker M."/>
        </authorList>
    </citation>
    <scope>NUCLEOTIDE SEQUENCE [LARGE SCALE GENOMIC DNA]</scope>
    <source>
        <strain evidence="6 7">DSM 100968</strain>
    </source>
</reference>
<keyword evidence="3" id="KW-0520">NAD</keyword>
<dbReference type="EC" id="1.1.1.28" evidence="6"/>
<dbReference type="CDD" id="cd12186">
    <property type="entry name" value="LDH"/>
    <property type="match status" value="1"/>
</dbReference>
<evidence type="ECO:0000313" key="6">
    <source>
        <dbReference type="EMBL" id="MBM7658389.1"/>
    </source>
</evidence>
<dbReference type="InterPro" id="IPR007698">
    <property type="entry name" value="AlaDH/PNT_NAD(H)-bd"/>
</dbReference>
<dbReference type="EMBL" id="JAFBEV010000016">
    <property type="protein sequence ID" value="MBM7658389.1"/>
    <property type="molecule type" value="Genomic_DNA"/>
</dbReference>
<dbReference type="PROSITE" id="PS00065">
    <property type="entry name" value="D_2_HYDROXYACID_DH_1"/>
    <property type="match status" value="1"/>
</dbReference>
<organism evidence="6 7">
    <name type="scientific">Sporolactobacillus spathodeae</name>
    <dbReference type="NCBI Taxonomy" id="1465502"/>
    <lineage>
        <taxon>Bacteria</taxon>
        <taxon>Bacillati</taxon>
        <taxon>Bacillota</taxon>
        <taxon>Bacilli</taxon>
        <taxon>Bacillales</taxon>
        <taxon>Sporolactobacillaceae</taxon>
        <taxon>Sporolactobacillus</taxon>
    </lineage>
</organism>
<evidence type="ECO:0000256" key="3">
    <source>
        <dbReference type="ARBA" id="ARBA00023027"/>
    </source>
</evidence>
<dbReference type="InterPro" id="IPR006139">
    <property type="entry name" value="D-isomer_2_OHA_DH_cat_dom"/>
</dbReference>
<dbReference type="InterPro" id="IPR029753">
    <property type="entry name" value="D-isomer_DH_CS"/>
</dbReference>
<comment type="similarity">
    <text evidence="1 4">Belongs to the D-isomer specific 2-hydroxyacid dehydrogenase family.</text>
</comment>
<dbReference type="GO" id="GO:0008720">
    <property type="term" value="F:D-lactate dehydrogenase (NAD+) activity"/>
    <property type="evidence" value="ECO:0007669"/>
    <property type="project" value="UniProtKB-EC"/>
</dbReference>
<dbReference type="SUPFAM" id="SSF51735">
    <property type="entry name" value="NAD(P)-binding Rossmann-fold domains"/>
    <property type="match status" value="1"/>
</dbReference>
<evidence type="ECO:0000313" key="7">
    <source>
        <dbReference type="Proteomes" id="UP000823201"/>
    </source>
</evidence>
<evidence type="ECO:0000259" key="5">
    <source>
        <dbReference type="SMART" id="SM01002"/>
    </source>
</evidence>
<dbReference type="SUPFAM" id="SSF52283">
    <property type="entry name" value="Formate/glycerate dehydrogenase catalytic domain-like"/>
    <property type="match status" value="1"/>
</dbReference>
<dbReference type="Gene3D" id="3.40.50.720">
    <property type="entry name" value="NAD(P)-binding Rossmann-like Domain"/>
    <property type="match status" value="2"/>
</dbReference>
<evidence type="ECO:0000256" key="4">
    <source>
        <dbReference type="RuleBase" id="RU003719"/>
    </source>
</evidence>
<evidence type="ECO:0000256" key="1">
    <source>
        <dbReference type="ARBA" id="ARBA00005854"/>
    </source>
</evidence>
<accession>A0ABS2QB60</accession>
<dbReference type="Pfam" id="PF02826">
    <property type="entry name" value="2-Hacid_dh_C"/>
    <property type="match status" value="1"/>
</dbReference>
<dbReference type="InterPro" id="IPR006140">
    <property type="entry name" value="D-isomer_DH_NAD-bd"/>
</dbReference>
<dbReference type="PROSITE" id="PS00671">
    <property type="entry name" value="D_2_HYDROXYACID_DH_3"/>
    <property type="match status" value="1"/>
</dbReference>
<dbReference type="Proteomes" id="UP000823201">
    <property type="component" value="Unassembled WGS sequence"/>
</dbReference>
<dbReference type="InterPro" id="IPR029752">
    <property type="entry name" value="D-isomer_DH_CS1"/>
</dbReference>
<dbReference type="PANTHER" id="PTHR43026">
    <property type="entry name" value="2-HYDROXYACID DEHYDROGENASE HOMOLOG 1-RELATED"/>
    <property type="match status" value="1"/>
</dbReference>
<proteinExistence type="inferred from homology"/>
<keyword evidence="7" id="KW-1185">Reference proteome</keyword>
<feature type="domain" description="Alanine dehydrogenase/pyridine nucleotide transhydrogenase NAD(H)-binding" evidence="5">
    <location>
        <begin position="129"/>
        <end position="247"/>
    </location>
</feature>
<comment type="caution">
    <text evidence="6">The sequence shown here is derived from an EMBL/GenBank/DDBJ whole genome shotgun (WGS) entry which is preliminary data.</text>
</comment>
<keyword evidence="2 4" id="KW-0560">Oxidoreductase</keyword>
<gene>
    <name evidence="6" type="ORF">JOC27_001842</name>
</gene>
<dbReference type="InterPro" id="IPR058205">
    <property type="entry name" value="D-LDH-like"/>
</dbReference>